<evidence type="ECO:0000313" key="1">
    <source>
        <dbReference type="EMBL" id="CAB4947237.1"/>
    </source>
</evidence>
<proteinExistence type="predicted"/>
<dbReference type="EMBL" id="CAFBNE010000035">
    <property type="protein sequence ID" value="CAB4947237.1"/>
    <property type="molecule type" value="Genomic_DNA"/>
</dbReference>
<protein>
    <submittedName>
        <fullName evidence="1">Unannotated protein</fullName>
    </submittedName>
</protein>
<gene>
    <name evidence="1" type="ORF">UFOPK3772_01310</name>
</gene>
<sequence>MTGQVRVRAAPPSPEPNNQDVFIWALYLLGGADRDIDVEAVYLKSFELAPARLGWRTRPDLPDYKKTAKALQSVEAKTHVGLVQKSGAYFRRLTAEGARWVEQYRVALEAAYSGKAPVAAASTNEHQKRRRSLKESRAFEAWVSGDGLELLDLADALDCTGASPASVWRARVTEVRRAADVLQDEELATFSEQVHQFLSTQVGGYA</sequence>
<name>A0A6J7JVZ5_9ZZZZ</name>
<accession>A0A6J7JVZ5</accession>
<organism evidence="1">
    <name type="scientific">freshwater metagenome</name>
    <dbReference type="NCBI Taxonomy" id="449393"/>
    <lineage>
        <taxon>unclassified sequences</taxon>
        <taxon>metagenomes</taxon>
        <taxon>ecological metagenomes</taxon>
    </lineage>
</organism>
<reference evidence="1" key="1">
    <citation type="submission" date="2020-05" db="EMBL/GenBank/DDBJ databases">
        <authorList>
            <person name="Chiriac C."/>
            <person name="Salcher M."/>
            <person name="Ghai R."/>
            <person name="Kavagutti S V."/>
        </authorList>
    </citation>
    <scope>NUCLEOTIDE SEQUENCE</scope>
</reference>
<dbReference type="AlphaFoldDB" id="A0A6J7JVZ5"/>